<sequence length="298" mass="33398">MKITVEDTLEQYGKLYGLEPGKREDFFRNTMMKPFETMWRFINVPLRAKEPGGYDVVMAAKMLGHLDLNETEKGTRILQKLKEIDALSTAKETLQTCTDFTLQHGLKVNADELKLGLYIADPHKLELVNGYSGFGGIPGFIQVTIHPNDYNISRIPAVIAHEFHHNIRFSNFDWDHGNVTVGEYLIIEGLAESFAQELYGQDSIGPWVTSLDEEDVLYSIRVLKNALNIKGFAEVSSYMFGDIYAKEQGYSPVGLSPYAGYAIGYKAVQSFMNLNHVGIAEATLLKADEIIGHCGLFD</sequence>
<comment type="caution">
    <text evidence="2">The sequence shown here is derived from an EMBL/GenBank/DDBJ whole genome shotgun (WGS) entry which is preliminary data.</text>
</comment>
<dbReference type="Proteomes" id="UP001500340">
    <property type="component" value="Unassembled WGS sequence"/>
</dbReference>
<organism evidence="2 3">
    <name type="scientific">Paenibacillus motobuensis</name>
    <dbReference type="NCBI Taxonomy" id="295324"/>
    <lineage>
        <taxon>Bacteria</taxon>
        <taxon>Bacillati</taxon>
        <taxon>Bacillota</taxon>
        <taxon>Bacilli</taxon>
        <taxon>Bacillales</taxon>
        <taxon>Paenibacillaceae</taxon>
        <taxon>Paenibacillus</taxon>
    </lineage>
</organism>
<reference evidence="2 3" key="1">
    <citation type="journal article" date="2019" name="Int. J. Syst. Evol. Microbiol.">
        <title>The Global Catalogue of Microorganisms (GCM) 10K type strain sequencing project: providing services to taxonomists for standard genome sequencing and annotation.</title>
        <authorList>
            <consortium name="The Broad Institute Genomics Platform"/>
            <consortium name="The Broad Institute Genome Sequencing Center for Infectious Disease"/>
            <person name="Wu L."/>
            <person name="Ma J."/>
        </authorList>
    </citation>
    <scope>NUCLEOTIDE SEQUENCE [LARGE SCALE GENOMIC DNA]</scope>
    <source>
        <strain evidence="2 3">JCM 12774</strain>
    </source>
</reference>
<proteinExistence type="predicted"/>
<evidence type="ECO:0000313" key="3">
    <source>
        <dbReference type="Proteomes" id="UP001500340"/>
    </source>
</evidence>
<dbReference type="RefSeq" id="WP_343859816.1">
    <property type="nucleotide sequence ID" value="NZ_BAAACX010000008.1"/>
</dbReference>
<accession>A0ABN0Y7K3</accession>
<name>A0ABN0Y7K3_9BACL</name>
<dbReference type="EMBL" id="BAAACX010000008">
    <property type="protein sequence ID" value="GAA0386090.1"/>
    <property type="molecule type" value="Genomic_DNA"/>
</dbReference>
<protein>
    <submittedName>
        <fullName evidence="2">DUF2268 domain-containing protein</fullName>
    </submittedName>
</protein>
<keyword evidence="3" id="KW-1185">Reference proteome</keyword>
<evidence type="ECO:0000313" key="2">
    <source>
        <dbReference type="EMBL" id="GAA0386090.1"/>
    </source>
</evidence>
<dbReference type="Pfam" id="PF10026">
    <property type="entry name" value="DUF2268"/>
    <property type="match status" value="1"/>
</dbReference>
<dbReference type="InterPro" id="IPR018728">
    <property type="entry name" value="DUF2268"/>
</dbReference>
<feature type="domain" description="DUF2268" evidence="1">
    <location>
        <begin position="89"/>
        <end position="291"/>
    </location>
</feature>
<evidence type="ECO:0000259" key="1">
    <source>
        <dbReference type="Pfam" id="PF10026"/>
    </source>
</evidence>
<gene>
    <name evidence="2" type="ORF">GCM10008933_16340</name>
</gene>